<feature type="domain" description="Chromo shadow" evidence="3">
    <location>
        <begin position="30"/>
        <end position="62"/>
    </location>
</feature>
<dbReference type="GO" id="GO:0005634">
    <property type="term" value="C:nucleus"/>
    <property type="evidence" value="ECO:0007669"/>
    <property type="project" value="UniProtKB-SubCell"/>
</dbReference>
<evidence type="ECO:0000256" key="1">
    <source>
        <dbReference type="ARBA" id="ARBA00004123"/>
    </source>
</evidence>
<dbReference type="AlphaFoldDB" id="A0A0Q9X5R8"/>
<dbReference type="Pfam" id="PF01393">
    <property type="entry name" value="Chromo_shadow"/>
    <property type="match status" value="1"/>
</dbReference>
<reference evidence="4 5" key="1">
    <citation type="journal article" date="2007" name="Nature">
        <title>Evolution of genes and genomes on the Drosophila phylogeny.</title>
        <authorList>
            <consortium name="Drosophila 12 Genomes Consortium"/>
            <person name="Clark A.G."/>
            <person name="Eisen M.B."/>
            <person name="Smith D.R."/>
            <person name="Bergman C.M."/>
            <person name="Oliver B."/>
            <person name="Markow T.A."/>
            <person name="Kaufman T.C."/>
            <person name="Kellis M."/>
            <person name="Gelbart W."/>
            <person name="Iyer V.N."/>
            <person name="Pollard D.A."/>
            <person name="Sackton T.B."/>
            <person name="Larracuente A.M."/>
            <person name="Singh N.D."/>
            <person name="Abad J.P."/>
            <person name="Abt D.N."/>
            <person name="Adryan B."/>
            <person name="Aguade M."/>
            <person name="Akashi H."/>
            <person name="Anderson W.W."/>
            <person name="Aquadro C.F."/>
            <person name="Ardell D.H."/>
            <person name="Arguello R."/>
            <person name="Artieri C.G."/>
            <person name="Barbash D.A."/>
            <person name="Barker D."/>
            <person name="Barsanti P."/>
            <person name="Batterham P."/>
            <person name="Batzoglou S."/>
            <person name="Begun D."/>
            <person name="Bhutkar A."/>
            <person name="Blanco E."/>
            <person name="Bosak S.A."/>
            <person name="Bradley R.K."/>
            <person name="Brand A.D."/>
            <person name="Brent M.R."/>
            <person name="Brooks A.N."/>
            <person name="Brown R.H."/>
            <person name="Butlin R.K."/>
            <person name="Caggese C."/>
            <person name="Calvi B.R."/>
            <person name="Bernardo de Carvalho A."/>
            <person name="Caspi A."/>
            <person name="Castrezana S."/>
            <person name="Celniker S.E."/>
            <person name="Chang J.L."/>
            <person name="Chapple C."/>
            <person name="Chatterji S."/>
            <person name="Chinwalla A."/>
            <person name="Civetta A."/>
            <person name="Clifton S.W."/>
            <person name="Comeron J.M."/>
            <person name="Costello J.C."/>
            <person name="Coyne J.A."/>
            <person name="Daub J."/>
            <person name="David R.G."/>
            <person name="Delcher A.L."/>
            <person name="Delehaunty K."/>
            <person name="Do C.B."/>
            <person name="Ebling H."/>
            <person name="Edwards K."/>
            <person name="Eickbush T."/>
            <person name="Evans J.D."/>
            <person name="Filipski A."/>
            <person name="Findeiss S."/>
            <person name="Freyhult E."/>
            <person name="Fulton L."/>
            <person name="Fulton R."/>
            <person name="Garcia A.C."/>
            <person name="Gardiner A."/>
            <person name="Garfield D.A."/>
            <person name="Garvin B.E."/>
            <person name="Gibson G."/>
            <person name="Gilbert D."/>
            <person name="Gnerre S."/>
            <person name="Godfrey J."/>
            <person name="Good R."/>
            <person name="Gotea V."/>
            <person name="Gravely B."/>
            <person name="Greenberg A.J."/>
            <person name="Griffiths-Jones S."/>
            <person name="Gross S."/>
            <person name="Guigo R."/>
            <person name="Gustafson E.A."/>
            <person name="Haerty W."/>
            <person name="Hahn M.W."/>
            <person name="Halligan D.L."/>
            <person name="Halpern A.L."/>
            <person name="Halter G.M."/>
            <person name="Han M.V."/>
            <person name="Heger A."/>
            <person name="Hillier L."/>
            <person name="Hinrichs A.S."/>
            <person name="Holmes I."/>
            <person name="Hoskins R.A."/>
            <person name="Hubisz M.J."/>
            <person name="Hultmark D."/>
            <person name="Huntley M.A."/>
            <person name="Jaffe D.B."/>
            <person name="Jagadeeshan S."/>
            <person name="Jeck W.R."/>
            <person name="Johnson J."/>
            <person name="Jones C.D."/>
            <person name="Jordan W.C."/>
            <person name="Karpen G.H."/>
            <person name="Kataoka E."/>
            <person name="Keightley P.D."/>
            <person name="Kheradpour P."/>
            <person name="Kirkness E.F."/>
            <person name="Koerich L.B."/>
            <person name="Kristiansen K."/>
            <person name="Kudrna D."/>
            <person name="Kulathinal R.J."/>
            <person name="Kumar S."/>
            <person name="Kwok R."/>
            <person name="Lander E."/>
            <person name="Langley C.H."/>
            <person name="Lapoint R."/>
            <person name="Lazzaro B.P."/>
            <person name="Lee S.J."/>
            <person name="Levesque L."/>
            <person name="Li R."/>
            <person name="Lin C.F."/>
            <person name="Lin M.F."/>
            <person name="Lindblad-Toh K."/>
            <person name="Llopart A."/>
            <person name="Long M."/>
            <person name="Low L."/>
            <person name="Lozovsky E."/>
            <person name="Lu J."/>
            <person name="Luo M."/>
            <person name="Machado C.A."/>
            <person name="Makalowski W."/>
            <person name="Marzo M."/>
            <person name="Matsuda M."/>
            <person name="Matzkin L."/>
            <person name="McAllister B."/>
            <person name="McBride C.S."/>
            <person name="McKernan B."/>
            <person name="McKernan K."/>
            <person name="Mendez-Lago M."/>
            <person name="Minx P."/>
            <person name="Mollenhauer M.U."/>
            <person name="Montooth K."/>
            <person name="Mount S.M."/>
            <person name="Mu X."/>
            <person name="Myers E."/>
            <person name="Negre B."/>
            <person name="Newfeld S."/>
            <person name="Nielsen R."/>
            <person name="Noor M.A."/>
            <person name="O'Grady P."/>
            <person name="Pachter L."/>
            <person name="Papaceit M."/>
            <person name="Parisi M.J."/>
            <person name="Parisi M."/>
            <person name="Parts L."/>
            <person name="Pedersen J.S."/>
            <person name="Pesole G."/>
            <person name="Phillippy A.M."/>
            <person name="Ponting C.P."/>
            <person name="Pop M."/>
            <person name="Porcelli D."/>
            <person name="Powell J.R."/>
            <person name="Prohaska S."/>
            <person name="Pruitt K."/>
            <person name="Puig M."/>
            <person name="Quesneville H."/>
            <person name="Ram K.R."/>
            <person name="Rand D."/>
            <person name="Rasmussen M.D."/>
            <person name="Reed L.K."/>
            <person name="Reenan R."/>
            <person name="Reily A."/>
            <person name="Remington K.A."/>
            <person name="Rieger T.T."/>
            <person name="Ritchie M.G."/>
            <person name="Robin C."/>
            <person name="Rogers Y.H."/>
            <person name="Rohde C."/>
            <person name="Rozas J."/>
            <person name="Rubenfield M.J."/>
            <person name="Ruiz A."/>
            <person name="Russo S."/>
            <person name="Salzberg S.L."/>
            <person name="Sanchez-Gracia A."/>
            <person name="Saranga D.J."/>
            <person name="Sato H."/>
            <person name="Schaeffer S.W."/>
            <person name="Schatz M.C."/>
            <person name="Schlenke T."/>
            <person name="Schwartz R."/>
            <person name="Segarra C."/>
            <person name="Singh R.S."/>
            <person name="Sirot L."/>
            <person name="Sirota M."/>
            <person name="Sisneros N.B."/>
            <person name="Smith C.D."/>
            <person name="Smith T.F."/>
            <person name="Spieth J."/>
            <person name="Stage D.E."/>
            <person name="Stark A."/>
            <person name="Stephan W."/>
            <person name="Strausberg R.L."/>
            <person name="Strempel S."/>
            <person name="Sturgill D."/>
            <person name="Sutton G."/>
            <person name="Sutton G.G."/>
            <person name="Tao W."/>
            <person name="Teichmann S."/>
            <person name="Tobari Y.N."/>
            <person name="Tomimura Y."/>
            <person name="Tsolas J.M."/>
            <person name="Valente V.L."/>
            <person name="Venter E."/>
            <person name="Venter J.C."/>
            <person name="Vicario S."/>
            <person name="Vieira F.G."/>
            <person name="Vilella A.J."/>
            <person name="Villasante A."/>
            <person name="Walenz B."/>
            <person name="Wang J."/>
            <person name="Wasserman M."/>
            <person name="Watts T."/>
            <person name="Wilson D."/>
            <person name="Wilson R.K."/>
            <person name="Wing R.A."/>
            <person name="Wolfner M.F."/>
            <person name="Wong A."/>
            <person name="Wong G.K."/>
            <person name="Wu C.I."/>
            <person name="Wu G."/>
            <person name="Yamamoto D."/>
            <person name="Yang H.P."/>
            <person name="Yang S.P."/>
            <person name="Yorke J.A."/>
            <person name="Yoshida K."/>
            <person name="Zdobnov E."/>
            <person name="Zhang P."/>
            <person name="Zhang Y."/>
            <person name="Zimin A.V."/>
            <person name="Baldwin J."/>
            <person name="Abdouelleil A."/>
            <person name="Abdulkadir J."/>
            <person name="Abebe A."/>
            <person name="Abera B."/>
            <person name="Abreu J."/>
            <person name="Acer S.C."/>
            <person name="Aftuck L."/>
            <person name="Alexander A."/>
            <person name="An P."/>
            <person name="Anderson E."/>
            <person name="Anderson S."/>
            <person name="Arachi H."/>
            <person name="Azer M."/>
            <person name="Bachantsang P."/>
            <person name="Barry A."/>
            <person name="Bayul T."/>
            <person name="Berlin A."/>
            <person name="Bessette D."/>
            <person name="Bloom T."/>
            <person name="Blye J."/>
            <person name="Boguslavskiy L."/>
            <person name="Bonnet C."/>
            <person name="Boukhgalter B."/>
            <person name="Bourzgui I."/>
            <person name="Brown A."/>
            <person name="Cahill P."/>
            <person name="Channer S."/>
            <person name="Cheshatsang Y."/>
            <person name="Chuda L."/>
            <person name="Citroen M."/>
            <person name="Collymore A."/>
            <person name="Cooke P."/>
            <person name="Costello M."/>
            <person name="D'Aco K."/>
            <person name="Daza R."/>
            <person name="De Haan G."/>
            <person name="DeGray S."/>
            <person name="DeMaso C."/>
            <person name="Dhargay N."/>
            <person name="Dooley K."/>
            <person name="Dooley E."/>
            <person name="Doricent M."/>
            <person name="Dorje P."/>
            <person name="Dorjee K."/>
            <person name="Dupes A."/>
            <person name="Elong R."/>
            <person name="Falk J."/>
            <person name="Farina A."/>
            <person name="Faro S."/>
            <person name="Ferguson D."/>
            <person name="Fisher S."/>
            <person name="Foley C.D."/>
            <person name="Franke A."/>
            <person name="Friedrich D."/>
            <person name="Gadbois L."/>
            <person name="Gearin G."/>
            <person name="Gearin C.R."/>
            <person name="Giannoukos G."/>
            <person name="Goode T."/>
            <person name="Graham J."/>
            <person name="Grandbois E."/>
            <person name="Grewal S."/>
            <person name="Gyaltsen K."/>
            <person name="Hafez N."/>
            <person name="Hagos B."/>
            <person name="Hall J."/>
            <person name="Henson C."/>
            <person name="Hollinger A."/>
            <person name="Honan T."/>
            <person name="Huard M.D."/>
            <person name="Hughes L."/>
            <person name="Hurhula B."/>
            <person name="Husby M.E."/>
            <person name="Kamat A."/>
            <person name="Kanga B."/>
            <person name="Kashin S."/>
            <person name="Khazanovich D."/>
            <person name="Kisner P."/>
            <person name="Lance K."/>
            <person name="Lara M."/>
            <person name="Lee W."/>
            <person name="Lennon N."/>
            <person name="Letendre F."/>
            <person name="LeVine R."/>
            <person name="Lipovsky A."/>
            <person name="Liu X."/>
            <person name="Liu J."/>
            <person name="Liu S."/>
            <person name="Lokyitsang T."/>
            <person name="Lokyitsang Y."/>
            <person name="Lubonja R."/>
            <person name="Lui A."/>
            <person name="MacDonald P."/>
            <person name="Magnisalis V."/>
            <person name="Maru K."/>
            <person name="Matthews C."/>
            <person name="McCusker W."/>
            <person name="McDonough S."/>
            <person name="Mehta T."/>
            <person name="Meldrim J."/>
            <person name="Meneus L."/>
            <person name="Mihai O."/>
            <person name="Mihalev A."/>
            <person name="Mihova T."/>
            <person name="Mittelman R."/>
            <person name="Mlenga V."/>
            <person name="Montmayeur A."/>
            <person name="Mulrain L."/>
            <person name="Navidi A."/>
            <person name="Naylor J."/>
            <person name="Negash T."/>
            <person name="Nguyen T."/>
            <person name="Nguyen N."/>
            <person name="Nicol R."/>
            <person name="Norbu C."/>
            <person name="Norbu N."/>
            <person name="Novod N."/>
            <person name="O'Neill B."/>
            <person name="Osman S."/>
            <person name="Markiewicz E."/>
            <person name="Oyono O.L."/>
            <person name="Patti C."/>
            <person name="Phunkhang P."/>
            <person name="Pierre F."/>
            <person name="Priest M."/>
            <person name="Raghuraman S."/>
            <person name="Rege F."/>
            <person name="Reyes R."/>
            <person name="Rise C."/>
            <person name="Rogov P."/>
            <person name="Ross K."/>
            <person name="Ryan E."/>
            <person name="Settipalli S."/>
            <person name="Shea T."/>
            <person name="Sherpa N."/>
            <person name="Shi L."/>
            <person name="Shih D."/>
            <person name="Sparrow T."/>
            <person name="Spaulding J."/>
            <person name="Stalker J."/>
            <person name="Stange-Thomann N."/>
            <person name="Stavropoulos S."/>
            <person name="Stone C."/>
            <person name="Strader C."/>
            <person name="Tesfaye S."/>
            <person name="Thomson T."/>
            <person name="Thoulutsang Y."/>
            <person name="Thoulutsang D."/>
            <person name="Topham K."/>
            <person name="Topping I."/>
            <person name="Tsamla T."/>
            <person name="Vassiliev H."/>
            <person name="Vo A."/>
            <person name="Wangchuk T."/>
            <person name="Wangdi T."/>
            <person name="Weiand M."/>
            <person name="Wilkinson J."/>
            <person name="Wilson A."/>
            <person name="Yadav S."/>
            <person name="Young G."/>
            <person name="Yu Q."/>
            <person name="Zembek L."/>
            <person name="Zhong D."/>
            <person name="Zimmer A."/>
            <person name="Zwirko Z."/>
            <person name="Jaffe D.B."/>
            <person name="Alvarez P."/>
            <person name="Brockman W."/>
            <person name="Butler J."/>
            <person name="Chin C."/>
            <person name="Gnerre S."/>
            <person name="Grabherr M."/>
            <person name="Kleber M."/>
            <person name="Mauceli E."/>
            <person name="MacCallum I."/>
        </authorList>
    </citation>
    <scope>NUCLEOTIDE SEQUENCE [LARGE SCALE GENOMIC DNA]</scope>
    <source>
        <strain evidence="5">Tucson 15081-1352.22</strain>
    </source>
</reference>
<evidence type="ECO:0000259" key="3">
    <source>
        <dbReference type="Pfam" id="PF01393"/>
    </source>
</evidence>
<comment type="subcellular location">
    <subcellularLocation>
        <location evidence="1">Nucleus</location>
    </subcellularLocation>
</comment>
<keyword evidence="5" id="KW-1185">Reference proteome</keyword>
<name>A0A0Q9X5R8_DROMO</name>
<protein>
    <recommendedName>
        <fullName evidence="3">Chromo shadow domain-containing protein</fullName>
    </recommendedName>
</protein>
<keyword evidence="2" id="KW-0539">Nucleus</keyword>
<organism evidence="4 5">
    <name type="scientific">Drosophila mojavensis</name>
    <name type="common">Fruit fly</name>
    <dbReference type="NCBI Taxonomy" id="7230"/>
    <lineage>
        <taxon>Eukaryota</taxon>
        <taxon>Metazoa</taxon>
        <taxon>Ecdysozoa</taxon>
        <taxon>Arthropoda</taxon>
        <taxon>Hexapoda</taxon>
        <taxon>Insecta</taxon>
        <taxon>Pterygota</taxon>
        <taxon>Neoptera</taxon>
        <taxon>Endopterygota</taxon>
        <taxon>Diptera</taxon>
        <taxon>Brachycera</taxon>
        <taxon>Muscomorpha</taxon>
        <taxon>Ephydroidea</taxon>
        <taxon>Drosophilidae</taxon>
        <taxon>Drosophila</taxon>
    </lineage>
</organism>
<dbReference type="InterPro" id="IPR016197">
    <property type="entry name" value="Chromo-like_dom_sf"/>
</dbReference>
<sequence>MEQPENGNSFGTQPSPLIKEVLGIKYFVNKFYYLMALENEATLLIPSEVAQEICPQQIIKFFTNECELVNNQIIIPQEYNLDT</sequence>
<dbReference type="InParanoid" id="A0A0Q9X5R8"/>
<dbReference type="Gene3D" id="2.40.50.40">
    <property type="match status" value="1"/>
</dbReference>
<dbReference type="KEGG" id="dmo:Dmoj_GI27090"/>
<dbReference type="GO" id="GO:0005694">
    <property type="term" value="C:chromosome"/>
    <property type="evidence" value="ECO:0007669"/>
    <property type="project" value="UniProtKB-ARBA"/>
</dbReference>
<proteinExistence type="predicted"/>
<dbReference type="InterPro" id="IPR008251">
    <property type="entry name" value="Chromo_shadow_dom"/>
</dbReference>
<evidence type="ECO:0000313" key="4">
    <source>
        <dbReference type="EMBL" id="KRG03173.1"/>
    </source>
</evidence>
<dbReference type="EMBL" id="CH933807">
    <property type="protein sequence ID" value="KRG03173.1"/>
    <property type="molecule type" value="Genomic_DNA"/>
</dbReference>
<dbReference type="SUPFAM" id="SSF54160">
    <property type="entry name" value="Chromo domain-like"/>
    <property type="match status" value="1"/>
</dbReference>
<dbReference type="Proteomes" id="UP000009192">
    <property type="component" value="Unassembled WGS sequence"/>
</dbReference>
<evidence type="ECO:0000313" key="5">
    <source>
        <dbReference type="Proteomes" id="UP000009192"/>
    </source>
</evidence>
<evidence type="ECO:0000256" key="2">
    <source>
        <dbReference type="ARBA" id="ARBA00023242"/>
    </source>
</evidence>
<accession>A0A0Q9X5R8</accession>
<gene>
    <name evidence="4" type="primary">Dmoj\GI27090</name>
    <name evidence="4" type="ORF">Dmoj_GI27090</name>
</gene>